<dbReference type="InterPro" id="IPR002197">
    <property type="entry name" value="HTH_Fis"/>
</dbReference>
<gene>
    <name evidence="2" type="ORF">BWK73_09225</name>
</gene>
<dbReference type="AlphaFoldDB" id="A0A1Y1QV73"/>
<dbReference type="InterPro" id="IPR009057">
    <property type="entry name" value="Homeodomain-like_sf"/>
</dbReference>
<organism evidence="2 3">
    <name type="scientific">Thiothrix lacustris</name>
    <dbReference type="NCBI Taxonomy" id="525917"/>
    <lineage>
        <taxon>Bacteria</taxon>
        <taxon>Pseudomonadati</taxon>
        <taxon>Pseudomonadota</taxon>
        <taxon>Gammaproteobacteria</taxon>
        <taxon>Thiotrichales</taxon>
        <taxon>Thiotrichaceae</taxon>
        <taxon>Thiothrix</taxon>
    </lineage>
</organism>
<dbReference type="Pfam" id="PF02954">
    <property type="entry name" value="HTH_8"/>
    <property type="match status" value="1"/>
</dbReference>
<evidence type="ECO:0000313" key="3">
    <source>
        <dbReference type="Proteomes" id="UP000192491"/>
    </source>
</evidence>
<dbReference type="SUPFAM" id="SSF46689">
    <property type="entry name" value="Homeodomain-like"/>
    <property type="match status" value="1"/>
</dbReference>
<reference evidence="2 3" key="1">
    <citation type="submission" date="2017-01" db="EMBL/GenBank/DDBJ databases">
        <title>Novel large sulfur bacteria in the metagenomes of groundwater-fed chemosynthetic microbial mats in the Lake Huron basin.</title>
        <authorList>
            <person name="Sharrar A.M."/>
            <person name="Flood B.E."/>
            <person name="Bailey J.V."/>
            <person name="Jones D.S."/>
            <person name="Biddanda B."/>
            <person name="Ruberg S.A."/>
            <person name="Marcus D.N."/>
            <person name="Dick G.J."/>
        </authorList>
    </citation>
    <scope>NUCLEOTIDE SEQUENCE [LARGE SCALE GENOMIC DNA]</scope>
    <source>
        <strain evidence="2">A8</strain>
    </source>
</reference>
<dbReference type="EMBL" id="MTEJ01000027">
    <property type="protein sequence ID" value="OQX14566.1"/>
    <property type="molecule type" value="Genomic_DNA"/>
</dbReference>
<name>A0A1Y1QV73_9GAMM</name>
<comment type="caution">
    <text evidence="2">The sequence shown here is derived from an EMBL/GenBank/DDBJ whole genome shotgun (WGS) entry which is preliminary data.</text>
</comment>
<proteinExistence type="predicted"/>
<evidence type="ECO:0000259" key="1">
    <source>
        <dbReference type="Pfam" id="PF02954"/>
    </source>
</evidence>
<protein>
    <recommendedName>
        <fullName evidence="1">DNA binding HTH domain-containing protein</fullName>
    </recommendedName>
</protein>
<feature type="domain" description="DNA binding HTH" evidence="1">
    <location>
        <begin position="101"/>
        <end position="137"/>
    </location>
</feature>
<dbReference type="Proteomes" id="UP000192491">
    <property type="component" value="Unassembled WGS sequence"/>
</dbReference>
<dbReference type="Gene3D" id="1.10.10.60">
    <property type="entry name" value="Homeodomain-like"/>
    <property type="match status" value="1"/>
</dbReference>
<evidence type="ECO:0000313" key="2">
    <source>
        <dbReference type="EMBL" id="OQX14566.1"/>
    </source>
</evidence>
<dbReference type="GO" id="GO:0043565">
    <property type="term" value="F:sequence-specific DNA binding"/>
    <property type="evidence" value="ECO:0007669"/>
    <property type="project" value="InterPro"/>
</dbReference>
<sequence>MPKKKPINLHPANTAPKTTMILAELGSEWLLPAMWSGQDQCWKVFVGRDTQEYSNPAFQAKLKGWLPVPDAENPIASIAEAVIGARIANQPRQLLTQAKYEVERGALVAAFTAHAGNRTATAATLDLALPTLSKKVSEHRIQKLMIRQRRSDRGLERGATHEWS</sequence>
<accession>A0A1Y1QV73</accession>